<dbReference type="CDD" id="cd00085">
    <property type="entry name" value="HNHc"/>
    <property type="match status" value="1"/>
</dbReference>
<dbReference type="Proteomes" id="UP000558089">
    <property type="component" value="Unassembled WGS sequence"/>
</dbReference>
<accession>A0A850NE17</accession>
<keyword evidence="2" id="KW-1185">Reference proteome</keyword>
<comment type="caution">
    <text evidence="1">The sequence shown here is derived from an EMBL/GenBank/DDBJ whole genome shotgun (WGS) entry which is preliminary data.</text>
</comment>
<dbReference type="RefSeq" id="WP_176620041.1">
    <property type="nucleotide sequence ID" value="NZ_WYET01000004.1"/>
</dbReference>
<proteinExistence type="predicted"/>
<evidence type="ECO:0000313" key="1">
    <source>
        <dbReference type="EMBL" id="NVN18264.1"/>
    </source>
</evidence>
<evidence type="ECO:0000313" key="2">
    <source>
        <dbReference type="Proteomes" id="UP000558089"/>
    </source>
</evidence>
<dbReference type="AlphaFoldDB" id="A0A850NE17"/>
<evidence type="ECO:0008006" key="3">
    <source>
        <dbReference type="Google" id="ProtNLM"/>
    </source>
</evidence>
<reference evidence="1 2" key="1">
    <citation type="submission" date="2020-01" db="EMBL/GenBank/DDBJ databases">
        <title>Draft Genome Analysis of Muricauda sp. HICW Isolated from coastal seawater of PR China.</title>
        <authorList>
            <person name="Chen M.-X."/>
        </authorList>
    </citation>
    <scope>NUCLEOTIDE SEQUENCE [LARGE SCALE GENOMIC DNA]</scope>
    <source>
        <strain evidence="1 2">HICW</strain>
    </source>
</reference>
<gene>
    <name evidence="1" type="ORF">GUA46_07920</name>
</gene>
<name>A0A850NE17_9FLAO</name>
<sequence length="629" mass="72762">MARIQPTPSTIKKLFALSGNECSSPNCRNRLIEDDVILGEVCHIEAAEKGGPRYDKRSDDNYRRSFENLILLCESCHKKIDSDVVKYSTALITDWKEKHNKGQSSFEVSNILTEGIIKKFMNQSNNNNESGTQINNQALTQNIKKQIATQNNYFGSSEGEMGIEGNYRPVNKDLKKKIDVLREDASPPKKDVIDFRNNLTKKEESDIYELPFKELKFRKKNGRIKAEVESYEKQFGEINEISEEGQEVLRGFLKESDPEKKEVLKQQIRKKGQREPAIITCDGFLINGNRRKMVFEELYEKSHQSPQFLNMRVVILPENVTEYDIKRLENSYQLQDEGKSEYHGLNRALTIRDNINEGYTLEAQILDDPQYADKKGKELQAAKREFKKKFLLPLERVDQYLKTFNREGLYNTISEGTGDKEGRWQAFIDYSSFYQGTLKNPSKLRELGVQNGEEGLIENAIFKIIRKRNLNSKELERALGKVHSFVRGGNLKKYIENPTAKKHLIAIAKEVDEDIPEKEKKDKEGNRYKEREIDEKWGNKYKNEILGNLMQAYKAVNNKIERDKPVDLLNDALKKLNHDNLKIENMGTEHYNKALSLTKKIMAKAESIYNEVDHARGELKRLSRKGKSI</sequence>
<dbReference type="InterPro" id="IPR003615">
    <property type="entry name" value="HNH_nuc"/>
</dbReference>
<protein>
    <recommendedName>
        <fullName evidence="3">HNH endonuclease</fullName>
    </recommendedName>
</protein>
<organism evidence="1 2">
    <name type="scientific">Flagellimonas chongwuensis</name>
    <dbReference type="NCBI Taxonomy" id="2697365"/>
    <lineage>
        <taxon>Bacteria</taxon>
        <taxon>Pseudomonadati</taxon>
        <taxon>Bacteroidota</taxon>
        <taxon>Flavobacteriia</taxon>
        <taxon>Flavobacteriales</taxon>
        <taxon>Flavobacteriaceae</taxon>
        <taxon>Flagellimonas</taxon>
    </lineage>
</organism>
<dbReference type="EMBL" id="WYET01000004">
    <property type="protein sequence ID" value="NVN18264.1"/>
    <property type="molecule type" value="Genomic_DNA"/>
</dbReference>